<evidence type="ECO:0000313" key="10">
    <source>
        <dbReference type="EMBL" id="CAG7717516.1"/>
    </source>
</evidence>
<dbReference type="CDD" id="cd06662">
    <property type="entry name" value="SURF1"/>
    <property type="match status" value="1"/>
</dbReference>
<feature type="compositionally biased region" description="Acidic residues" evidence="6">
    <location>
        <begin position="236"/>
        <end position="255"/>
    </location>
</feature>
<evidence type="ECO:0000256" key="3">
    <source>
        <dbReference type="ARBA" id="ARBA00022692"/>
    </source>
</evidence>
<dbReference type="SMART" id="SM00034">
    <property type="entry name" value="CLECT"/>
    <property type="match status" value="1"/>
</dbReference>
<dbReference type="InterPro" id="IPR001304">
    <property type="entry name" value="C-type_lectin-like"/>
</dbReference>
<feature type="signal peptide" evidence="8">
    <location>
        <begin position="1"/>
        <end position="25"/>
    </location>
</feature>
<keyword evidence="8" id="KW-0732">Signal</keyword>
<evidence type="ECO:0000313" key="11">
    <source>
        <dbReference type="Proteomes" id="UP000708208"/>
    </source>
</evidence>
<dbReference type="PROSITE" id="PS50895">
    <property type="entry name" value="SURF1"/>
    <property type="match status" value="1"/>
</dbReference>
<dbReference type="InterPro" id="IPR045214">
    <property type="entry name" value="Surf1/Surf4"/>
</dbReference>
<feature type="region of interest" description="Disordered" evidence="6">
    <location>
        <begin position="528"/>
        <end position="572"/>
    </location>
</feature>
<evidence type="ECO:0000256" key="1">
    <source>
        <dbReference type="ARBA" id="ARBA00004370"/>
    </source>
</evidence>
<keyword evidence="5 7" id="KW-0472">Membrane</keyword>
<feature type="compositionally biased region" description="Basic and acidic residues" evidence="6">
    <location>
        <begin position="286"/>
        <end position="305"/>
    </location>
</feature>
<feature type="region of interest" description="Disordered" evidence="6">
    <location>
        <begin position="392"/>
        <end position="417"/>
    </location>
</feature>
<reference evidence="10" key="1">
    <citation type="submission" date="2021-06" db="EMBL/GenBank/DDBJ databases">
        <authorList>
            <person name="Hodson N. C."/>
            <person name="Mongue J. A."/>
            <person name="Jaron S. K."/>
        </authorList>
    </citation>
    <scope>NUCLEOTIDE SEQUENCE</scope>
</reference>
<comment type="similarity">
    <text evidence="2">Belongs to the SURF1 family.</text>
</comment>
<keyword evidence="11" id="KW-1185">Reference proteome</keyword>
<protein>
    <recommendedName>
        <fullName evidence="9">C-type lectin domain-containing protein</fullName>
    </recommendedName>
</protein>
<dbReference type="GO" id="GO:0005739">
    <property type="term" value="C:mitochondrion"/>
    <property type="evidence" value="ECO:0007669"/>
    <property type="project" value="TreeGrafter"/>
</dbReference>
<dbReference type="Proteomes" id="UP000708208">
    <property type="component" value="Unassembled WGS sequence"/>
</dbReference>
<feature type="compositionally biased region" description="Basic and acidic residues" evidence="6">
    <location>
        <begin position="543"/>
        <end position="559"/>
    </location>
</feature>
<proteinExistence type="inferred from homology"/>
<feature type="compositionally biased region" description="Basic residues" evidence="6">
    <location>
        <begin position="619"/>
        <end position="631"/>
    </location>
</feature>
<feature type="compositionally biased region" description="Basic and acidic residues" evidence="6">
    <location>
        <begin position="257"/>
        <end position="277"/>
    </location>
</feature>
<feature type="chain" id="PRO_5035311664" description="C-type lectin domain-containing protein" evidence="8">
    <location>
        <begin position="26"/>
        <end position="1004"/>
    </location>
</feature>
<dbReference type="PANTHER" id="PTHR23427">
    <property type="entry name" value="SURFEIT LOCUS PROTEIN"/>
    <property type="match status" value="1"/>
</dbReference>
<feature type="region of interest" description="Disordered" evidence="6">
    <location>
        <begin position="606"/>
        <end position="631"/>
    </location>
</feature>
<feature type="domain" description="C-type lectin" evidence="9">
    <location>
        <begin position="49"/>
        <end position="195"/>
    </location>
</feature>
<dbReference type="PANTHER" id="PTHR23427:SF2">
    <property type="entry name" value="SURFEIT LOCUS PROTEIN 1"/>
    <property type="match status" value="1"/>
</dbReference>
<dbReference type="CDD" id="cd00037">
    <property type="entry name" value="CLECT"/>
    <property type="match status" value="1"/>
</dbReference>
<dbReference type="PROSITE" id="PS50041">
    <property type="entry name" value="C_TYPE_LECTIN_2"/>
    <property type="match status" value="1"/>
</dbReference>
<dbReference type="GO" id="GO:0033617">
    <property type="term" value="P:mitochondrial respiratory chain complex IV assembly"/>
    <property type="evidence" value="ECO:0007669"/>
    <property type="project" value="TreeGrafter"/>
</dbReference>
<keyword evidence="3 7" id="KW-0812">Transmembrane</keyword>
<dbReference type="InterPro" id="IPR002994">
    <property type="entry name" value="Surf1/Shy1"/>
</dbReference>
<name>A0A8J2JBL1_9HEXA</name>
<evidence type="ECO:0000256" key="2">
    <source>
        <dbReference type="ARBA" id="ARBA00007165"/>
    </source>
</evidence>
<dbReference type="GO" id="GO:0016020">
    <property type="term" value="C:membrane"/>
    <property type="evidence" value="ECO:0007669"/>
    <property type="project" value="UniProtKB-SubCell"/>
</dbReference>
<feature type="compositionally biased region" description="Polar residues" evidence="6">
    <location>
        <begin position="393"/>
        <end position="409"/>
    </location>
</feature>
<evidence type="ECO:0000256" key="6">
    <source>
        <dbReference type="SAM" id="MobiDB-lite"/>
    </source>
</evidence>
<accession>A0A8J2JBL1</accession>
<dbReference type="EMBL" id="CAJVCH010046441">
    <property type="protein sequence ID" value="CAG7717516.1"/>
    <property type="molecule type" value="Genomic_DNA"/>
</dbReference>
<evidence type="ECO:0000256" key="4">
    <source>
        <dbReference type="ARBA" id="ARBA00022989"/>
    </source>
</evidence>
<organism evidence="10 11">
    <name type="scientific">Allacma fusca</name>
    <dbReference type="NCBI Taxonomy" id="39272"/>
    <lineage>
        <taxon>Eukaryota</taxon>
        <taxon>Metazoa</taxon>
        <taxon>Ecdysozoa</taxon>
        <taxon>Arthropoda</taxon>
        <taxon>Hexapoda</taxon>
        <taxon>Collembola</taxon>
        <taxon>Symphypleona</taxon>
        <taxon>Sminthuridae</taxon>
        <taxon>Allacma</taxon>
    </lineage>
</organism>
<dbReference type="AlphaFoldDB" id="A0A8J2JBL1"/>
<sequence length="1004" mass="114087">MAYFPVNYLLPLIFLLAPVLTVVTGSGLTDRPPDHGDALIPKIKLDEKYSIYRKSLSWAEAQIYCEVHEGLLATFYHYDQVKSVVTKIYEISDPLSIDYIKGITTAEFGLDRRYWIGLTDLVAGEGKWFWTGIGKPLVYEAMWYPGQPDHIDSDNNYLGRPEHCVALWNPVFHKNNQHHTFADQECRNKNYFICERNEEKLAAQAKWNADRGDTFMNRPLTVGASNNSDRKPPAVDTEDTEENIENTEEDTENVAEDFAKGETDNDKKVTKNAKETTKNSAKGTKNKTEDTENAREEPENEKENMESGEQNAENGEEDTENEKMGRGLLPVKQNVHRDKNNSNTVGNENKKMQTVLKLAEKLIELPHVRTLLEATDSKEIQNRVKHLEKEILNQGTGSQNPRASYSGRSSLDGRKNATGTLIERTKIKTLILEVTTKPTIGKQTTTGPATTTTTVPPSTTKTTAPATTTVAPSTTTTTAGTTTTTSTTTTVKTTARPPKDTVNKLMGVKTMGHDQWLKLNANKRWQHLHRRSPYKMAQSGKTIPKESKTSERKHSTERKQKPRQTNPTRRKLIYPKNKYVAISHSSAKVTPSKKKSQEVIKRIKKHRHGKHLTTEQPVRHKKHHIKHKHHSKYLTTIEPLGLDANTAPKIHNGKSRKHHKHFLKKMMSWKKLNYKVPHVQHRKHPARKNTVPIDLRKPEIAIMKLWSLLSRAAIGTRLVSSTVISKRKVPMKELRCLSQVAQQNRGDPKRNPFTSEEEQEEFSGGAYVLLVIPVVALGLGTWQVFRWRWKLGQIAELESKTLAPAVDLPANLDDLEDLDYRKVKVRGKFDYQREALLGPRSLNKDGSAPKEGIIKKVRNDSGYYLVTPFKVSGRDLTILVNRGWIPNRREINHRTIPDDQEVEITGIVRKAETRPQFVSQRSGSSNLFLYRDIPGMCQLLGTDPVLLDLADVKGTNLTTAYPIPGQTRATLRNDHVSYFVTWFSLSFITSLMWHRMFILRKPLR</sequence>
<comment type="caution">
    <text evidence="10">The sequence shown here is derived from an EMBL/GenBank/DDBJ whole genome shotgun (WGS) entry which is preliminary data.</text>
</comment>
<comment type="subcellular location">
    <subcellularLocation>
        <location evidence="1">Membrane</location>
    </subcellularLocation>
</comment>
<feature type="region of interest" description="Disordered" evidence="6">
    <location>
        <begin position="213"/>
        <end position="349"/>
    </location>
</feature>
<evidence type="ECO:0000256" key="7">
    <source>
        <dbReference type="SAM" id="Phobius"/>
    </source>
</evidence>
<feature type="transmembrane region" description="Helical" evidence="7">
    <location>
        <begin position="976"/>
        <end position="994"/>
    </location>
</feature>
<feature type="region of interest" description="Disordered" evidence="6">
    <location>
        <begin position="441"/>
        <end position="499"/>
    </location>
</feature>
<gene>
    <name evidence="10" type="ORF">AFUS01_LOCUS6972</name>
</gene>
<dbReference type="Pfam" id="PF02104">
    <property type="entry name" value="SURF1"/>
    <property type="match status" value="1"/>
</dbReference>
<evidence type="ECO:0000259" key="9">
    <source>
        <dbReference type="PROSITE" id="PS50041"/>
    </source>
</evidence>
<evidence type="ECO:0000256" key="8">
    <source>
        <dbReference type="SAM" id="SignalP"/>
    </source>
</evidence>
<evidence type="ECO:0000256" key="5">
    <source>
        <dbReference type="ARBA" id="ARBA00023136"/>
    </source>
</evidence>
<feature type="transmembrane region" description="Helical" evidence="7">
    <location>
        <begin position="764"/>
        <end position="785"/>
    </location>
</feature>
<dbReference type="OrthoDB" id="10040024at2759"/>
<keyword evidence="4 7" id="KW-1133">Transmembrane helix</keyword>
<dbReference type="Pfam" id="PF00059">
    <property type="entry name" value="Lectin_C"/>
    <property type="match status" value="1"/>
</dbReference>
<feature type="compositionally biased region" description="Low complexity" evidence="6">
    <location>
        <begin position="441"/>
        <end position="495"/>
    </location>
</feature>